<comment type="caution">
    <text evidence="1">The sequence shown here is derived from an EMBL/GenBank/DDBJ whole genome shotgun (WGS) entry which is preliminary data.</text>
</comment>
<dbReference type="InterPro" id="IPR039588">
    <property type="entry name" value="FBXO4"/>
</dbReference>
<dbReference type="AlphaFoldDB" id="A0AAP0E2R5"/>
<sequence>MENALVPQVGHADSGRLRVERLLPILARTVLVGLAVGRPLPGEMAVGWRSFYIKRHKEMADGANVVAKFVKRNSPTESLEVGDYLRLIEQLYTRGLGFKDVVMLLFASKENVLLNLVGVHYSIFLLGVPANLVLEALQSCHISERLVCVRWWKLGRWFYGFRLRDESRCRRVSLGDLVLDKEEEVLGVLHRGTIHEVLRVQISVADGPCTLWG</sequence>
<organism evidence="1 2">
    <name type="scientific">Stephania cephalantha</name>
    <dbReference type="NCBI Taxonomy" id="152367"/>
    <lineage>
        <taxon>Eukaryota</taxon>
        <taxon>Viridiplantae</taxon>
        <taxon>Streptophyta</taxon>
        <taxon>Embryophyta</taxon>
        <taxon>Tracheophyta</taxon>
        <taxon>Spermatophyta</taxon>
        <taxon>Magnoliopsida</taxon>
        <taxon>Ranunculales</taxon>
        <taxon>Menispermaceae</taxon>
        <taxon>Menispermoideae</taxon>
        <taxon>Cissampelideae</taxon>
        <taxon>Stephania</taxon>
    </lineage>
</organism>
<proteinExistence type="predicted"/>
<dbReference type="GO" id="GO:0031146">
    <property type="term" value="P:SCF-dependent proteasomal ubiquitin-dependent protein catabolic process"/>
    <property type="evidence" value="ECO:0007669"/>
    <property type="project" value="InterPro"/>
</dbReference>
<reference evidence="1 2" key="1">
    <citation type="submission" date="2024-01" db="EMBL/GenBank/DDBJ databases">
        <title>Genome assemblies of Stephania.</title>
        <authorList>
            <person name="Yang L."/>
        </authorList>
    </citation>
    <scope>NUCLEOTIDE SEQUENCE [LARGE SCALE GENOMIC DNA]</scope>
    <source>
        <strain evidence="1">JXDWG</strain>
        <tissue evidence="1">Leaf</tissue>
    </source>
</reference>
<name>A0AAP0E2R5_9MAGN</name>
<evidence type="ECO:0000313" key="1">
    <source>
        <dbReference type="EMBL" id="KAK9084125.1"/>
    </source>
</evidence>
<gene>
    <name evidence="1" type="ORF">Scep_030596</name>
</gene>
<dbReference type="EMBL" id="JBBNAG010000013">
    <property type="protein sequence ID" value="KAK9084125.1"/>
    <property type="molecule type" value="Genomic_DNA"/>
</dbReference>
<keyword evidence="2" id="KW-1185">Reference proteome</keyword>
<dbReference type="PANTHER" id="PTHR16008">
    <property type="entry name" value="F-BOX ONLY PROTEIN 4"/>
    <property type="match status" value="1"/>
</dbReference>
<dbReference type="GO" id="GO:0000209">
    <property type="term" value="P:protein polyubiquitination"/>
    <property type="evidence" value="ECO:0007669"/>
    <property type="project" value="TreeGrafter"/>
</dbReference>
<protein>
    <submittedName>
        <fullName evidence="1">Uncharacterized protein</fullName>
    </submittedName>
</protein>
<accession>A0AAP0E2R5</accession>
<dbReference type="GO" id="GO:0019005">
    <property type="term" value="C:SCF ubiquitin ligase complex"/>
    <property type="evidence" value="ECO:0007669"/>
    <property type="project" value="TreeGrafter"/>
</dbReference>
<dbReference type="Proteomes" id="UP001419268">
    <property type="component" value="Unassembled WGS sequence"/>
</dbReference>
<dbReference type="PANTHER" id="PTHR16008:SF4">
    <property type="entry name" value="F-BOX ONLY PROTEIN 4"/>
    <property type="match status" value="1"/>
</dbReference>
<evidence type="ECO:0000313" key="2">
    <source>
        <dbReference type="Proteomes" id="UP001419268"/>
    </source>
</evidence>